<evidence type="ECO:0000313" key="2">
    <source>
        <dbReference type="EMBL" id="KTB27932.1"/>
    </source>
</evidence>
<protein>
    <recommendedName>
        <fullName evidence="1">N-acetyltransferase domain-containing protein</fullName>
    </recommendedName>
</protein>
<dbReference type="EMBL" id="LATX01002510">
    <property type="protein sequence ID" value="KTB27932.1"/>
    <property type="molecule type" value="Genomic_DNA"/>
</dbReference>
<dbReference type="Proteomes" id="UP000054988">
    <property type="component" value="Unassembled WGS sequence"/>
</dbReference>
<dbReference type="Gene3D" id="3.40.630.30">
    <property type="match status" value="2"/>
</dbReference>
<feature type="domain" description="N-acetyltransferase" evidence="1">
    <location>
        <begin position="8"/>
        <end position="61"/>
    </location>
</feature>
<comment type="caution">
    <text evidence="2">The sequence shown here is derived from an EMBL/GenBank/DDBJ whole genome shotgun (WGS) entry which is preliminary data.</text>
</comment>
<name>A0A0W0EV37_MONRR</name>
<accession>A0A0W0EV37</accession>
<proteinExistence type="predicted"/>
<dbReference type="Pfam" id="PF13302">
    <property type="entry name" value="Acetyltransf_3"/>
    <property type="match status" value="1"/>
</dbReference>
<dbReference type="InterPro" id="IPR000182">
    <property type="entry name" value="GNAT_dom"/>
</dbReference>
<evidence type="ECO:0000313" key="3">
    <source>
        <dbReference type="Proteomes" id="UP000054988"/>
    </source>
</evidence>
<dbReference type="SUPFAM" id="SSF55729">
    <property type="entry name" value="Acyl-CoA N-acyltransferases (Nat)"/>
    <property type="match status" value="1"/>
</dbReference>
<dbReference type="GO" id="GO:0016747">
    <property type="term" value="F:acyltransferase activity, transferring groups other than amino-acyl groups"/>
    <property type="evidence" value="ECO:0007669"/>
    <property type="project" value="InterPro"/>
</dbReference>
<dbReference type="AlphaFoldDB" id="A0A0W0EV37"/>
<gene>
    <name evidence="2" type="ORF">WG66_19437</name>
</gene>
<organism evidence="2 3">
    <name type="scientific">Moniliophthora roreri</name>
    <name type="common">Frosty pod rot fungus</name>
    <name type="synonym">Monilia roreri</name>
    <dbReference type="NCBI Taxonomy" id="221103"/>
    <lineage>
        <taxon>Eukaryota</taxon>
        <taxon>Fungi</taxon>
        <taxon>Dikarya</taxon>
        <taxon>Basidiomycota</taxon>
        <taxon>Agaricomycotina</taxon>
        <taxon>Agaricomycetes</taxon>
        <taxon>Agaricomycetidae</taxon>
        <taxon>Agaricales</taxon>
        <taxon>Marasmiineae</taxon>
        <taxon>Marasmiaceae</taxon>
        <taxon>Moniliophthora</taxon>
    </lineage>
</organism>
<sequence length="107" mass="12195">MAYDAALFVIIETKDKKEFAGFASLDLEHRKHRDSRYAIALASEFWGKGYASEVTKFIAAYKLYKTIGSVEEGRLRKAFWLDGEWIDDVRMAISEEGWAALKAYSSS</sequence>
<reference evidence="2 3" key="1">
    <citation type="submission" date="2015-12" db="EMBL/GenBank/DDBJ databases">
        <title>Draft genome sequence of Moniliophthora roreri, the causal agent of frosty pod rot of cacao.</title>
        <authorList>
            <person name="Aime M.C."/>
            <person name="Diaz-Valderrama J.R."/>
            <person name="Kijpornyongpan T."/>
            <person name="Phillips-Mora W."/>
        </authorList>
    </citation>
    <scope>NUCLEOTIDE SEQUENCE [LARGE SCALE GENOMIC DNA]</scope>
    <source>
        <strain evidence="2 3">MCA 2952</strain>
    </source>
</reference>
<dbReference type="InterPro" id="IPR016181">
    <property type="entry name" value="Acyl_CoA_acyltransferase"/>
</dbReference>
<evidence type="ECO:0000259" key="1">
    <source>
        <dbReference type="Pfam" id="PF13302"/>
    </source>
</evidence>